<feature type="domain" description="PKD" evidence="1">
    <location>
        <begin position="1"/>
        <end position="72"/>
    </location>
</feature>
<feature type="non-terminal residue" evidence="2">
    <location>
        <position position="75"/>
    </location>
</feature>
<dbReference type="InterPro" id="IPR013783">
    <property type="entry name" value="Ig-like_fold"/>
</dbReference>
<dbReference type="EMBL" id="HACG01053436">
    <property type="protein sequence ID" value="CEL00307.1"/>
    <property type="molecule type" value="Transcribed_RNA"/>
</dbReference>
<dbReference type="InterPro" id="IPR035986">
    <property type="entry name" value="PKD_dom_sf"/>
</dbReference>
<protein>
    <recommendedName>
        <fullName evidence="1">PKD domain-containing protein</fullName>
    </recommendedName>
</protein>
<name>A0A0B7C548_9EUPU</name>
<reference evidence="2" key="1">
    <citation type="submission" date="2014-12" db="EMBL/GenBank/DDBJ databases">
        <title>Insight into the proteome of Arion vulgaris.</title>
        <authorList>
            <person name="Aradska J."/>
            <person name="Bulat T."/>
            <person name="Smidak R."/>
            <person name="Sarate P."/>
            <person name="Gangsoo J."/>
            <person name="Sialana F."/>
            <person name="Bilban M."/>
            <person name="Lubec G."/>
        </authorList>
    </citation>
    <scope>NUCLEOTIDE SEQUENCE</scope>
    <source>
        <tissue evidence="2">Skin</tissue>
    </source>
</reference>
<dbReference type="AlphaFoldDB" id="A0A0B7C548"/>
<dbReference type="Gene3D" id="2.60.40.10">
    <property type="entry name" value="Immunoglobulins"/>
    <property type="match status" value="1"/>
</dbReference>
<dbReference type="InterPro" id="IPR000601">
    <property type="entry name" value="PKD_dom"/>
</dbReference>
<sequence>MVKFTLNGGASIYDTFLWNFGDATTRSVLNAKTAFHTYIYPGQFEVTVNLTSSSSRNVLPINVVIILTVVSTSDV</sequence>
<gene>
    <name evidence="2" type="primary">ORF223372</name>
</gene>
<dbReference type="Pfam" id="PF00801">
    <property type="entry name" value="PKD"/>
    <property type="match status" value="1"/>
</dbReference>
<dbReference type="SUPFAM" id="SSF49299">
    <property type="entry name" value="PKD domain"/>
    <property type="match status" value="1"/>
</dbReference>
<accession>A0A0B7C548</accession>
<organism evidence="2">
    <name type="scientific">Arion vulgaris</name>
    <dbReference type="NCBI Taxonomy" id="1028688"/>
    <lineage>
        <taxon>Eukaryota</taxon>
        <taxon>Metazoa</taxon>
        <taxon>Spiralia</taxon>
        <taxon>Lophotrochozoa</taxon>
        <taxon>Mollusca</taxon>
        <taxon>Gastropoda</taxon>
        <taxon>Heterobranchia</taxon>
        <taxon>Euthyneura</taxon>
        <taxon>Panpulmonata</taxon>
        <taxon>Eupulmonata</taxon>
        <taxon>Stylommatophora</taxon>
        <taxon>Helicina</taxon>
        <taxon>Arionoidea</taxon>
        <taxon>Arionidae</taxon>
        <taxon>Arion</taxon>
    </lineage>
</organism>
<dbReference type="PROSITE" id="PS50093">
    <property type="entry name" value="PKD"/>
    <property type="match status" value="1"/>
</dbReference>
<proteinExistence type="predicted"/>
<evidence type="ECO:0000313" key="2">
    <source>
        <dbReference type="EMBL" id="CEL00307.1"/>
    </source>
</evidence>
<evidence type="ECO:0000259" key="1">
    <source>
        <dbReference type="PROSITE" id="PS50093"/>
    </source>
</evidence>